<evidence type="ECO:0000313" key="2">
    <source>
        <dbReference type="Proteomes" id="UP001226762"/>
    </source>
</evidence>
<keyword evidence="2" id="KW-1185">Reference proteome</keyword>
<dbReference type="RefSeq" id="WP_306736208.1">
    <property type="nucleotide sequence ID" value="NZ_JANHAX010000004.1"/>
</dbReference>
<reference evidence="1" key="1">
    <citation type="submission" date="2022-07" db="EMBL/GenBank/DDBJ databases">
        <authorList>
            <person name="Otstavnykh N."/>
            <person name="Isaeva M."/>
            <person name="Bystritskaya E."/>
        </authorList>
    </citation>
    <scope>NUCLEOTIDE SEQUENCE</scope>
    <source>
        <strain evidence="1">KCTC 52189</strain>
    </source>
</reference>
<comment type="caution">
    <text evidence="1">The sequence shown here is derived from an EMBL/GenBank/DDBJ whole genome shotgun (WGS) entry which is preliminary data.</text>
</comment>
<dbReference type="AlphaFoldDB" id="A0AAE3WFU4"/>
<sequence>MRVLHLAVQLVNAFGPAVPVDARIPLKTIGDSMTFRGCLVPKLGTSDRPATIRIGQGRTIPAL</sequence>
<name>A0AAE3WFU4_9RHOB</name>
<dbReference type="Proteomes" id="UP001226762">
    <property type="component" value="Unassembled WGS sequence"/>
</dbReference>
<proteinExistence type="predicted"/>
<organism evidence="1 2">
    <name type="scientific">Marimonas arenosa</name>
    <dbReference type="NCBI Taxonomy" id="1795305"/>
    <lineage>
        <taxon>Bacteria</taxon>
        <taxon>Pseudomonadati</taxon>
        <taxon>Pseudomonadota</taxon>
        <taxon>Alphaproteobacteria</taxon>
        <taxon>Rhodobacterales</taxon>
        <taxon>Paracoccaceae</taxon>
        <taxon>Marimonas</taxon>
    </lineage>
</organism>
<dbReference type="EMBL" id="JANHAX010000004">
    <property type="protein sequence ID" value="MDQ2090917.1"/>
    <property type="molecule type" value="Genomic_DNA"/>
</dbReference>
<evidence type="ECO:0000313" key="1">
    <source>
        <dbReference type="EMBL" id="MDQ2090917.1"/>
    </source>
</evidence>
<accession>A0AAE3WFU4</accession>
<protein>
    <submittedName>
        <fullName evidence="1">Uncharacterized protein</fullName>
    </submittedName>
</protein>
<gene>
    <name evidence="1" type="ORF">NO357_13490</name>
</gene>
<reference evidence="1" key="2">
    <citation type="submission" date="2023-02" db="EMBL/GenBank/DDBJ databases">
        <title>'Rhodoalgimonas zhirmunskyi' gen. nov., isolated from a red alga.</title>
        <authorList>
            <person name="Nedashkovskaya O.I."/>
            <person name="Otstavnykh N.Y."/>
            <person name="Bystritskaya E.P."/>
            <person name="Balabanova L.A."/>
            <person name="Isaeva M.P."/>
        </authorList>
    </citation>
    <scope>NUCLEOTIDE SEQUENCE</scope>
    <source>
        <strain evidence="1">KCTC 52189</strain>
    </source>
</reference>